<evidence type="ECO:0000259" key="5">
    <source>
        <dbReference type="PROSITE" id="PS50001"/>
    </source>
</evidence>
<dbReference type="GO" id="GO:0007169">
    <property type="term" value="P:cell surface receptor protein tyrosine kinase signaling pathway"/>
    <property type="evidence" value="ECO:0007669"/>
    <property type="project" value="TreeGrafter"/>
</dbReference>
<dbReference type="FunFam" id="2.30.29.30:FF:000377">
    <property type="entry name" value="Shc transforming protein"/>
    <property type="match status" value="1"/>
</dbReference>
<dbReference type="AlphaFoldDB" id="A0A7M7L637"/>
<dbReference type="Pfam" id="PF00640">
    <property type="entry name" value="PID"/>
    <property type="match status" value="1"/>
</dbReference>
<feature type="compositionally biased region" description="Pro residues" evidence="3">
    <location>
        <begin position="189"/>
        <end position="198"/>
    </location>
</feature>
<dbReference type="InterPro" id="IPR036860">
    <property type="entry name" value="SH2_dom_sf"/>
</dbReference>
<dbReference type="GO" id="GO:0035556">
    <property type="term" value="P:intracellular signal transduction"/>
    <property type="evidence" value="ECO:0007669"/>
    <property type="project" value="InterPro"/>
</dbReference>
<dbReference type="SUPFAM" id="SSF50729">
    <property type="entry name" value="PH domain-like"/>
    <property type="match status" value="1"/>
</dbReference>
<feature type="region of interest" description="Disordered" evidence="3">
    <location>
        <begin position="174"/>
        <end position="273"/>
    </location>
</feature>
<dbReference type="InterPro" id="IPR006019">
    <property type="entry name" value="PID_Shc-like"/>
</dbReference>
<name>A0A7M7L637_VARDE</name>
<protein>
    <recommendedName>
        <fullName evidence="8">SHC-transforming protein 1</fullName>
    </recommendedName>
</protein>
<dbReference type="SMART" id="SM00252">
    <property type="entry name" value="SH2"/>
    <property type="match status" value="1"/>
</dbReference>
<dbReference type="Pfam" id="PF00017">
    <property type="entry name" value="SH2"/>
    <property type="match status" value="1"/>
</dbReference>
<dbReference type="CDD" id="cd09925">
    <property type="entry name" value="SH2_SHC"/>
    <property type="match status" value="1"/>
</dbReference>
<feature type="region of interest" description="Disordered" evidence="3">
    <location>
        <begin position="464"/>
        <end position="484"/>
    </location>
</feature>
<accession>A0A7M7L637</accession>
<dbReference type="SMART" id="SM00462">
    <property type="entry name" value="PTB"/>
    <property type="match status" value="1"/>
</dbReference>
<dbReference type="PROSITE" id="PS50001">
    <property type="entry name" value="SH2"/>
    <property type="match status" value="1"/>
</dbReference>
<dbReference type="PANTHER" id="PTHR10337:SF11">
    <property type="entry name" value="DSHC PROTEIN"/>
    <property type="match status" value="1"/>
</dbReference>
<evidence type="ECO:0008006" key="8">
    <source>
        <dbReference type="Google" id="ProtNLM"/>
    </source>
</evidence>
<dbReference type="Proteomes" id="UP000594260">
    <property type="component" value="Unplaced"/>
</dbReference>
<evidence type="ECO:0000256" key="2">
    <source>
        <dbReference type="PROSITE-ProRule" id="PRU00191"/>
    </source>
</evidence>
<evidence type="ECO:0000256" key="1">
    <source>
        <dbReference type="ARBA" id="ARBA00022999"/>
    </source>
</evidence>
<dbReference type="Gene3D" id="3.30.505.10">
    <property type="entry name" value="SH2 domain"/>
    <property type="match status" value="1"/>
</dbReference>
<dbReference type="PRINTS" id="PR00401">
    <property type="entry name" value="SH2DOMAIN"/>
</dbReference>
<sequence>MMIIINMNRSSIGHARQYVGCLEVLTSMKSLDFDTRTLIAKECIVRVCESAGLRSADRKRKIDRRLNRVLAEKPIMEHAGANVSLRINSSSLSLTDLETNQSVASHSMPNISFASGGDQDTLDFVAYVGKDARQSRACFVLECGGGLAQEVIATIGQAFELRFRELMRRSPVVQGSNCATSSGSGSGPAAPPFVPLPPKDPDYYNDLPGKTPPEHHRPLPMSNVVSAAPPSGDGSSPINNNNTAAMKPSGDNLIDFENSDPIPDHPAPPPNHEYVNQSIINNTLDVFDMRPMDQVLSPATSTLTQQSGTQSQIPITGPPQQIAHIAADTGETQTLSQAPDSNQAPPPYVVASIEQHLLMEPWYHGAISRAESEKLLARDGDFLVRESRGQRGQFVLTGLQAGQGRHLLLIDPHGVVRTKDRTFSSVSHLIHFHRDNQLPILSADSALLLVRPIMHSKFAGPVGATGNSTHGASMTSTIHSSQPS</sequence>
<feature type="compositionally biased region" description="Low complexity" evidence="3">
    <location>
        <begin position="226"/>
        <end position="237"/>
    </location>
</feature>
<dbReference type="InterPro" id="IPR011993">
    <property type="entry name" value="PH-like_dom_sf"/>
</dbReference>
<evidence type="ECO:0000313" key="7">
    <source>
        <dbReference type="Proteomes" id="UP000594260"/>
    </source>
</evidence>
<organism evidence="6 7">
    <name type="scientific">Varroa destructor</name>
    <name type="common">Honeybee mite</name>
    <dbReference type="NCBI Taxonomy" id="109461"/>
    <lineage>
        <taxon>Eukaryota</taxon>
        <taxon>Metazoa</taxon>
        <taxon>Ecdysozoa</taxon>
        <taxon>Arthropoda</taxon>
        <taxon>Chelicerata</taxon>
        <taxon>Arachnida</taxon>
        <taxon>Acari</taxon>
        <taxon>Parasitiformes</taxon>
        <taxon>Mesostigmata</taxon>
        <taxon>Gamasina</taxon>
        <taxon>Dermanyssoidea</taxon>
        <taxon>Varroidae</taxon>
        <taxon>Varroa</taxon>
    </lineage>
</organism>
<feature type="domain" description="PID" evidence="4">
    <location>
        <begin position="17"/>
        <end position="171"/>
    </location>
</feature>
<dbReference type="PROSITE" id="PS01179">
    <property type="entry name" value="PID"/>
    <property type="match status" value="1"/>
</dbReference>
<proteinExistence type="predicted"/>
<dbReference type="Gene3D" id="2.30.29.30">
    <property type="entry name" value="Pleckstrin-homology domain (PH domain)/Phosphotyrosine-binding domain (PTB)"/>
    <property type="match status" value="1"/>
</dbReference>
<dbReference type="CDD" id="cd01209">
    <property type="entry name" value="PTB_Shc"/>
    <property type="match status" value="1"/>
</dbReference>
<dbReference type="OMA" id="IWFHGSV"/>
<dbReference type="CTD" id="44052"/>
<evidence type="ECO:0000259" key="4">
    <source>
        <dbReference type="PROSITE" id="PS01179"/>
    </source>
</evidence>
<evidence type="ECO:0000313" key="6">
    <source>
        <dbReference type="EnsemblMetazoa" id="XP_022671110"/>
    </source>
</evidence>
<dbReference type="EnsemblMetazoa" id="XM_022815375">
    <property type="protein sequence ID" value="XP_022671110"/>
    <property type="gene ID" value="LOC111254482"/>
</dbReference>
<evidence type="ECO:0000256" key="3">
    <source>
        <dbReference type="SAM" id="MobiDB-lite"/>
    </source>
</evidence>
<dbReference type="FunCoup" id="A0A7M7L637">
    <property type="interactions" value="386"/>
</dbReference>
<dbReference type="InParanoid" id="A0A7M7L637"/>
<feature type="compositionally biased region" description="Polar residues" evidence="3">
    <location>
        <begin position="465"/>
        <end position="484"/>
    </location>
</feature>
<dbReference type="InterPro" id="IPR006020">
    <property type="entry name" value="PTB/PI_dom"/>
</dbReference>
<dbReference type="InterPro" id="IPR051235">
    <property type="entry name" value="CEP152/SHC-Transforming"/>
</dbReference>
<reference evidence="6" key="1">
    <citation type="submission" date="2021-01" db="UniProtKB">
        <authorList>
            <consortium name="EnsemblMetazoa"/>
        </authorList>
    </citation>
    <scope>IDENTIFICATION</scope>
</reference>
<keyword evidence="1 2" id="KW-0727">SH2 domain</keyword>
<keyword evidence="7" id="KW-1185">Reference proteome</keyword>
<dbReference type="InterPro" id="IPR000980">
    <property type="entry name" value="SH2"/>
</dbReference>
<feature type="domain" description="SH2" evidence="5">
    <location>
        <begin position="362"/>
        <end position="453"/>
    </location>
</feature>
<dbReference type="OrthoDB" id="9938362at2759"/>
<dbReference type="PANTHER" id="PTHR10337">
    <property type="entry name" value="SHC TRANSFORMING PROTEIN"/>
    <property type="match status" value="1"/>
</dbReference>
<dbReference type="GO" id="GO:0030971">
    <property type="term" value="F:receptor tyrosine kinase binding"/>
    <property type="evidence" value="ECO:0007669"/>
    <property type="project" value="TreeGrafter"/>
</dbReference>
<dbReference type="PRINTS" id="PR00629">
    <property type="entry name" value="SHCPIDOMAIN"/>
</dbReference>
<dbReference type="SUPFAM" id="SSF55550">
    <property type="entry name" value="SH2 domain"/>
    <property type="match status" value="1"/>
</dbReference>
<dbReference type="RefSeq" id="XP_022671110.1">
    <property type="nucleotide sequence ID" value="XM_022815375.1"/>
</dbReference>
<dbReference type="GeneID" id="111254482"/>
<dbReference type="KEGG" id="vde:111254482"/>
<dbReference type="GO" id="GO:0005886">
    <property type="term" value="C:plasma membrane"/>
    <property type="evidence" value="ECO:0007669"/>
    <property type="project" value="TreeGrafter"/>
</dbReference>
<dbReference type="InterPro" id="IPR035676">
    <property type="entry name" value="SHC_SH2"/>
</dbReference>